<dbReference type="Pfam" id="PF13442">
    <property type="entry name" value="Cytochrome_CBB3"/>
    <property type="match status" value="1"/>
</dbReference>
<dbReference type="EMBL" id="JAANHS010000027">
    <property type="protein sequence ID" value="NHB78489.1"/>
    <property type="molecule type" value="Genomic_DNA"/>
</dbReference>
<comment type="caution">
    <text evidence="6">The sequence shown here is derived from an EMBL/GenBank/DDBJ whole genome shotgun (WGS) entry which is preliminary data.</text>
</comment>
<keyword evidence="7" id="KW-1185">Reference proteome</keyword>
<keyword evidence="1 4" id="KW-0349">Heme</keyword>
<evidence type="ECO:0000259" key="5">
    <source>
        <dbReference type="PROSITE" id="PS51007"/>
    </source>
</evidence>
<dbReference type="InterPro" id="IPR036909">
    <property type="entry name" value="Cyt_c-like_dom_sf"/>
</dbReference>
<keyword evidence="3 4" id="KW-0408">Iron</keyword>
<evidence type="ECO:0000256" key="3">
    <source>
        <dbReference type="ARBA" id="ARBA00023004"/>
    </source>
</evidence>
<protein>
    <submittedName>
        <fullName evidence="6">Cytochrome c</fullName>
    </submittedName>
</protein>
<keyword evidence="2 4" id="KW-0479">Metal-binding</keyword>
<dbReference type="Proteomes" id="UP001515660">
    <property type="component" value="Unassembled WGS sequence"/>
</dbReference>
<organism evidence="6 7">
    <name type="scientific">Rhodobacter calidifons</name>
    <dbReference type="NCBI Taxonomy" id="2715277"/>
    <lineage>
        <taxon>Bacteria</taxon>
        <taxon>Pseudomonadati</taxon>
        <taxon>Pseudomonadota</taxon>
        <taxon>Alphaproteobacteria</taxon>
        <taxon>Rhodobacterales</taxon>
        <taxon>Rhodobacter group</taxon>
        <taxon>Rhodobacter</taxon>
    </lineage>
</organism>
<evidence type="ECO:0000313" key="7">
    <source>
        <dbReference type="Proteomes" id="UP001515660"/>
    </source>
</evidence>
<accession>A0ABX0GB18</accession>
<dbReference type="Gene3D" id="1.10.760.10">
    <property type="entry name" value="Cytochrome c-like domain"/>
    <property type="match status" value="1"/>
</dbReference>
<proteinExistence type="predicted"/>
<evidence type="ECO:0000256" key="4">
    <source>
        <dbReference type="PROSITE-ProRule" id="PRU00433"/>
    </source>
</evidence>
<dbReference type="InterPro" id="IPR009056">
    <property type="entry name" value="Cyt_c-like_dom"/>
</dbReference>
<dbReference type="SUPFAM" id="SSF46626">
    <property type="entry name" value="Cytochrome c"/>
    <property type="match status" value="1"/>
</dbReference>
<dbReference type="RefSeq" id="WP_166404490.1">
    <property type="nucleotide sequence ID" value="NZ_JAANHS010000027.1"/>
</dbReference>
<dbReference type="PROSITE" id="PS51007">
    <property type="entry name" value="CYTC"/>
    <property type="match status" value="1"/>
</dbReference>
<evidence type="ECO:0000313" key="6">
    <source>
        <dbReference type="EMBL" id="NHB78489.1"/>
    </source>
</evidence>
<reference evidence="6 7" key="1">
    <citation type="journal article" date="2022" name="Microorganisms">
        <title>Genome Sequence and Characterization of a Xanthorhodopsin-Containing, Aerobic Anoxygenic Phototrophic Rhodobacter Species, Isolated from Mesophilic Conditions at Yellowstone National Park.</title>
        <authorList>
            <person name="Kyndt J.A."/>
            <person name="Robertson S."/>
            <person name="Shoffstall I.B."/>
            <person name="Ramaley R.F."/>
            <person name="Meyer T.E."/>
        </authorList>
    </citation>
    <scope>NUCLEOTIDE SEQUENCE [LARGE SCALE GENOMIC DNA]</scope>
    <source>
        <strain evidence="6 7">M37P</strain>
    </source>
</reference>
<gene>
    <name evidence="6" type="ORF">G8O29_17420</name>
</gene>
<sequence>MRLVLLMVMAALGLAGCVEKERAPTGAEDYASYCAACHGAGGKGDGPAAAGLDRRPADLTRLSARNGGAFPGTRVMAKIWGYTGGRSGASPMPAFGPLLQGDLVPYDGGDGIASPTPVRLVQIAEFVKGLQE</sequence>
<evidence type="ECO:0000256" key="1">
    <source>
        <dbReference type="ARBA" id="ARBA00022617"/>
    </source>
</evidence>
<feature type="domain" description="Cytochrome c" evidence="5">
    <location>
        <begin position="21"/>
        <end position="119"/>
    </location>
</feature>
<name>A0ABX0GB18_9RHOB</name>
<dbReference type="PROSITE" id="PS51257">
    <property type="entry name" value="PROKAR_LIPOPROTEIN"/>
    <property type="match status" value="1"/>
</dbReference>
<evidence type="ECO:0000256" key="2">
    <source>
        <dbReference type="ARBA" id="ARBA00022723"/>
    </source>
</evidence>